<name>A0ABV6NBD9_9BACI</name>
<dbReference type="RefSeq" id="WP_273845906.1">
    <property type="nucleotide sequence ID" value="NZ_JAQQWT010000015.1"/>
</dbReference>
<evidence type="ECO:0000313" key="2">
    <source>
        <dbReference type="Proteomes" id="UP001589833"/>
    </source>
</evidence>
<gene>
    <name evidence="1" type="ORF">ACFFH4_00255</name>
</gene>
<sequence>MDKKKSNSLKLVWIFGLLLVSVILAKREWRTRILAELKQAKETTENTIEFIRDNREQVFEQVRTTVTDVSTVVRDITNDVKKISETASHLKESSEEIVKATKEAADEMKNLKKSLHSGDTNPFR</sequence>
<keyword evidence="2" id="KW-1185">Reference proteome</keyword>
<protein>
    <recommendedName>
        <fullName evidence="3">DUF948 domain-containing protein</fullName>
    </recommendedName>
</protein>
<dbReference type="EMBL" id="JBHLTR010000001">
    <property type="protein sequence ID" value="MFC0557483.1"/>
    <property type="molecule type" value="Genomic_DNA"/>
</dbReference>
<comment type="caution">
    <text evidence="1">The sequence shown here is derived from an EMBL/GenBank/DDBJ whole genome shotgun (WGS) entry which is preliminary data.</text>
</comment>
<accession>A0ABV6NBD9</accession>
<reference evidence="1 2" key="1">
    <citation type="submission" date="2024-09" db="EMBL/GenBank/DDBJ databases">
        <authorList>
            <person name="Sun Q."/>
            <person name="Mori K."/>
        </authorList>
    </citation>
    <scope>NUCLEOTIDE SEQUENCE [LARGE SCALE GENOMIC DNA]</scope>
    <source>
        <strain evidence="1 2">NCAIM B.02301</strain>
    </source>
</reference>
<dbReference type="Gene3D" id="1.20.120.20">
    <property type="entry name" value="Apolipoprotein"/>
    <property type="match status" value="1"/>
</dbReference>
<dbReference type="SUPFAM" id="SSF58104">
    <property type="entry name" value="Methyl-accepting chemotaxis protein (MCP) signaling domain"/>
    <property type="match status" value="1"/>
</dbReference>
<evidence type="ECO:0008006" key="3">
    <source>
        <dbReference type="Google" id="ProtNLM"/>
    </source>
</evidence>
<organism evidence="1 2">
    <name type="scientific">Halalkalibacter alkalisediminis</name>
    <dbReference type="NCBI Taxonomy" id="935616"/>
    <lineage>
        <taxon>Bacteria</taxon>
        <taxon>Bacillati</taxon>
        <taxon>Bacillota</taxon>
        <taxon>Bacilli</taxon>
        <taxon>Bacillales</taxon>
        <taxon>Bacillaceae</taxon>
        <taxon>Halalkalibacter</taxon>
    </lineage>
</organism>
<evidence type="ECO:0000313" key="1">
    <source>
        <dbReference type="EMBL" id="MFC0557483.1"/>
    </source>
</evidence>
<proteinExistence type="predicted"/>
<dbReference type="Proteomes" id="UP001589833">
    <property type="component" value="Unassembled WGS sequence"/>
</dbReference>